<dbReference type="PANTHER" id="PTHR23351">
    <property type="entry name" value="FOS TRANSCRIPTION FACTOR-RELATED"/>
    <property type="match status" value="1"/>
</dbReference>
<dbReference type="InterPro" id="IPR046347">
    <property type="entry name" value="bZIP_sf"/>
</dbReference>
<feature type="region of interest" description="Disordered" evidence="1">
    <location>
        <begin position="90"/>
        <end position="131"/>
    </location>
</feature>
<protein>
    <recommendedName>
        <fullName evidence="2">BZIP domain-containing protein</fullName>
    </recommendedName>
</protein>
<feature type="compositionally biased region" description="Polar residues" evidence="1">
    <location>
        <begin position="90"/>
        <end position="100"/>
    </location>
</feature>
<dbReference type="PRINTS" id="PR00042">
    <property type="entry name" value="LEUZIPPRFOS"/>
</dbReference>
<sequence>MFQNLSPDYDSTSRCSTASPAGDILAYNQQSPANSVSAPSASSMESTQQEFCTEMDVSGSPFVPTVTAISTTPDLQWMVQPTISTSVAQSHKAQSATQATRKACSSKGQTAARKAKNEQLSPEEEERKRIRRERNKIAAAKCRNRRKELTDTLQAETDRLEDDKAALQAEIASLLKEKERLELILAAHKPLCKIPDDTEADFREPLDSPQLLSALEEGKLPEGGGADAPSLPELDGPTVPAVPTAAAAISGNSNILLCASAEASPCDLEASLDVKEEPLDGLLPASGRAAAETARSVPDVDLSGSFGATDWETLYKSVSGDLEPLSTPVVTSTPSCNSYLSLFSFTYPEFDPSTCEGEHCKGGEDRTDLAIDILNSPTLLAL</sequence>
<comment type="caution">
    <text evidence="3">The sequence shown here is derived from an EMBL/GenBank/DDBJ whole genome shotgun (WGS) entry which is preliminary data.</text>
</comment>
<dbReference type="InterPro" id="IPR000837">
    <property type="entry name" value="AP-1"/>
</dbReference>
<dbReference type="EMBL" id="JAFDVH010000018">
    <property type="protein sequence ID" value="KAG7461257.1"/>
    <property type="molecule type" value="Genomic_DNA"/>
</dbReference>
<dbReference type="GO" id="GO:0000978">
    <property type="term" value="F:RNA polymerase II cis-regulatory region sequence-specific DNA binding"/>
    <property type="evidence" value="ECO:0007669"/>
    <property type="project" value="TreeGrafter"/>
</dbReference>
<dbReference type="AlphaFoldDB" id="A0A9D3PIS2"/>
<feature type="region of interest" description="Disordered" evidence="1">
    <location>
        <begin position="218"/>
        <end position="239"/>
    </location>
</feature>
<evidence type="ECO:0000256" key="1">
    <source>
        <dbReference type="SAM" id="MobiDB-lite"/>
    </source>
</evidence>
<proteinExistence type="predicted"/>
<dbReference type="GO" id="GO:0000981">
    <property type="term" value="F:DNA-binding transcription factor activity, RNA polymerase II-specific"/>
    <property type="evidence" value="ECO:0007669"/>
    <property type="project" value="TreeGrafter"/>
</dbReference>
<organism evidence="3 4">
    <name type="scientific">Megalops atlanticus</name>
    <name type="common">Tarpon</name>
    <name type="synonym">Clupea gigantea</name>
    <dbReference type="NCBI Taxonomy" id="7932"/>
    <lineage>
        <taxon>Eukaryota</taxon>
        <taxon>Metazoa</taxon>
        <taxon>Chordata</taxon>
        <taxon>Craniata</taxon>
        <taxon>Vertebrata</taxon>
        <taxon>Euteleostomi</taxon>
        <taxon>Actinopterygii</taxon>
        <taxon>Neopterygii</taxon>
        <taxon>Teleostei</taxon>
        <taxon>Elopiformes</taxon>
        <taxon>Megalopidae</taxon>
        <taxon>Megalops</taxon>
    </lineage>
</organism>
<dbReference type="PANTHER" id="PTHR23351:SF52">
    <property type="entry name" value="PROTO-ONCOGENE C-FOS-RELATED"/>
    <property type="match status" value="1"/>
</dbReference>
<feature type="domain" description="BZIP" evidence="2">
    <location>
        <begin position="125"/>
        <end position="188"/>
    </location>
</feature>
<keyword evidence="4" id="KW-1185">Reference proteome</keyword>
<dbReference type="Proteomes" id="UP001046870">
    <property type="component" value="Chromosome 18"/>
</dbReference>
<dbReference type="CDD" id="cd14721">
    <property type="entry name" value="bZIP_Fos"/>
    <property type="match status" value="1"/>
</dbReference>
<dbReference type="Pfam" id="PF07716">
    <property type="entry name" value="bZIP_2"/>
    <property type="match status" value="1"/>
</dbReference>
<dbReference type="PROSITE" id="PS50217">
    <property type="entry name" value="BZIP"/>
    <property type="match status" value="1"/>
</dbReference>
<reference evidence="3" key="1">
    <citation type="submission" date="2021-01" db="EMBL/GenBank/DDBJ databases">
        <authorList>
            <person name="Zahm M."/>
            <person name="Roques C."/>
            <person name="Cabau C."/>
            <person name="Klopp C."/>
            <person name="Donnadieu C."/>
            <person name="Jouanno E."/>
            <person name="Lampietro C."/>
            <person name="Louis A."/>
            <person name="Herpin A."/>
            <person name="Echchiki A."/>
            <person name="Berthelot C."/>
            <person name="Parey E."/>
            <person name="Roest-Crollius H."/>
            <person name="Braasch I."/>
            <person name="Postlethwait J."/>
            <person name="Bobe J."/>
            <person name="Montfort J."/>
            <person name="Bouchez O."/>
            <person name="Begum T."/>
            <person name="Mejri S."/>
            <person name="Adams A."/>
            <person name="Chen W.-J."/>
            <person name="Guiguen Y."/>
        </authorList>
    </citation>
    <scope>NUCLEOTIDE SEQUENCE</scope>
    <source>
        <strain evidence="3">YG-15Mar2019-1</strain>
        <tissue evidence="3">Brain</tissue>
    </source>
</reference>
<feature type="compositionally biased region" description="Low complexity" evidence="1">
    <location>
        <begin position="31"/>
        <end position="43"/>
    </location>
</feature>
<dbReference type="FunFam" id="1.20.5.170:FF:000006">
    <property type="entry name" value="fos-related antigen 2 isoform X1"/>
    <property type="match status" value="1"/>
</dbReference>
<dbReference type="InterPro" id="IPR004827">
    <property type="entry name" value="bZIP"/>
</dbReference>
<evidence type="ECO:0000313" key="4">
    <source>
        <dbReference type="Proteomes" id="UP001046870"/>
    </source>
</evidence>
<dbReference type="PROSITE" id="PS00036">
    <property type="entry name" value="BZIP_BASIC"/>
    <property type="match status" value="1"/>
</dbReference>
<name>A0A9D3PIS2_MEGAT</name>
<feature type="region of interest" description="Disordered" evidence="1">
    <location>
        <begin position="26"/>
        <end position="49"/>
    </location>
</feature>
<dbReference type="GO" id="GO:0005634">
    <property type="term" value="C:nucleus"/>
    <property type="evidence" value="ECO:0007669"/>
    <property type="project" value="TreeGrafter"/>
</dbReference>
<dbReference type="OrthoDB" id="5866312at2759"/>
<evidence type="ECO:0000259" key="2">
    <source>
        <dbReference type="PROSITE" id="PS50217"/>
    </source>
</evidence>
<evidence type="ECO:0000313" key="3">
    <source>
        <dbReference type="EMBL" id="KAG7461257.1"/>
    </source>
</evidence>
<gene>
    <name evidence="3" type="ORF">MATL_G00208220</name>
</gene>
<accession>A0A9D3PIS2</accession>
<dbReference type="SMART" id="SM00338">
    <property type="entry name" value="BRLZ"/>
    <property type="match status" value="1"/>
</dbReference>
<dbReference type="Gene3D" id="1.20.5.170">
    <property type="match status" value="1"/>
</dbReference>
<dbReference type="SUPFAM" id="SSF57959">
    <property type="entry name" value="Leucine zipper domain"/>
    <property type="match status" value="1"/>
</dbReference>